<dbReference type="GO" id="GO:0005634">
    <property type="term" value="C:nucleus"/>
    <property type="evidence" value="ECO:0007669"/>
    <property type="project" value="TreeGrafter"/>
</dbReference>
<dbReference type="PANTHER" id="PTHR31859">
    <property type="entry name" value="TETRATRICOPEPTIDE REPEAT PROTEIN 39 FAMILY MEMBER"/>
    <property type="match status" value="1"/>
</dbReference>
<dbReference type="eggNOG" id="KOG3783">
    <property type="taxonomic scope" value="Eukaryota"/>
</dbReference>
<feature type="region of interest" description="Disordered" evidence="5">
    <location>
        <begin position="179"/>
        <end position="225"/>
    </location>
</feature>
<feature type="compositionally biased region" description="Polar residues" evidence="5">
    <location>
        <begin position="204"/>
        <end position="216"/>
    </location>
</feature>
<dbReference type="Proteomes" id="UP000018144">
    <property type="component" value="Unassembled WGS sequence"/>
</dbReference>
<evidence type="ECO:0000313" key="6">
    <source>
        <dbReference type="EMBL" id="CCX06580.1"/>
    </source>
</evidence>
<evidence type="ECO:0000256" key="1">
    <source>
        <dbReference type="ARBA" id="ARBA00011408"/>
    </source>
</evidence>
<keyword evidence="7" id="KW-1185">Reference proteome</keyword>
<evidence type="ECO:0000256" key="2">
    <source>
        <dbReference type="ARBA" id="ARBA00018424"/>
    </source>
</evidence>
<dbReference type="InterPro" id="IPR019412">
    <property type="entry name" value="IML2/TPR_39"/>
</dbReference>
<dbReference type="AlphaFoldDB" id="U4KYF2"/>
<protein>
    <recommendedName>
        <fullName evidence="2">Inclusion body clearance protein IML2</fullName>
    </recommendedName>
    <alternativeName>
        <fullName evidence="3">Inclusion body clearance protein iml2</fullName>
    </alternativeName>
</protein>
<sequence>MFRVLGFGGSSITPKHSTSTQSLTALDEPYALTQALKAMDLLMDDAVADAEKSLENGQSSFHKLAGGVIAFLSATLGFEADIMKEASDRLADAEASAERDRKRAVKENHQTGRLPPGIEYALCNAEAQLMSAVVGLLSESVAETLKSFYRLRTAYKTLEGIHNSLEALDFKIDYGAHSDRNTPEGSIHDESEKTPGSSSSSISVKTAKSAQSTSNDKPLEMSMGNLSLKRSSTKTRMSRDEVEIFTASGCSLCFGVLLLLLGMVPPSLGRVMSIVGFKGDRRRGLSMLWDASKAENVHGAIATLIILNYYGNALQTCDIVAADNEEGGYPQQKCHDALVKIRQKYPNSALWKLEEARMEAVAGRLEAAVETLERPVKTEMRQVEALMLFEKSINSMFLHRYQAVADGFLKLTTLNKWSHGLYTYFAASCYVELYRQHKDTSPSVALTYATQAESLLLKVPTYMGRKRFMAQGLPLEIFSDRKVKKWQARATAKGVRLVDGVGVSPIEEMIYIWNGYKRQSPEALEQSLMAIKYGDEEVEKDTADEKAIRWLLESVVMRRKGELQKAKELLVMVVEKQTPAQAPFDMWMAPAAHYELAVCHWKTLPEFSPYDPSYKEELEKIKNYLTKASGFSQYELDTRIGLKIQTALDTVNHAMEEAPVVEREMGPGPMKKAEEKTGLRVEGEKRDGDKQEMAGGWI</sequence>
<dbReference type="EMBL" id="HF935300">
    <property type="protein sequence ID" value="CCX06580.1"/>
    <property type="molecule type" value="Genomic_DNA"/>
</dbReference>
<evidence type="ECO:0000256" key="4">
    <source>
        <dbReference type="ARBA" id="ARBA00043897"/>
    </source>
</evidence>
<feature type="compositionally biased region" description="Basic and acidic residues" evidence="5">
    <location>
        <begin position="179"/>
        <end position="193"/>
    </location>
</feature>
<dbReference type="GO" id="GO:0005829">
    <property type="term" value="C:cytosol"/>
    <property type="evidence" value="ECO:0007669"/>
    <property type="project" value="TreeGrafter"/>
</dbReference>
<reference evidence="6 7" key="1">
    <citation type="journal article" date="2013" name="PLoS Genet.">
        <title>The genome and development-dependent transcriptomes of Pyronema confluens: a window into fungal evolution.</title>
        <authorList>
            <person name="Traeger S."/>
            <person name="Altegoer F."/>
            <person name="Freitag M."/>
            <person name="Gabaldon T."/>
            <person name="Kempken F."/>
            <person name="Kumar A."/>
            <person name="Marcet-Houben M."/>
            <person name="Poggeler S."/>
            <person name="Stajich J.E."/>
            <person name="Nowrousian M."/>
        </authorList>
    </citation>
    <scope>NUCLEOTIDE SEQUENCE [LARGE SCALE GENOMIC DNA]</scope>
    <source>
        <strain evidence="7">CBS 100304</strain>
        <tissue evidence="6">Vegetative mycelium</tissue>
    </source>
</reference>
<organism evidence="6 7">
    <name type="scientific">Pyronema omphalodes (strain CBS 100304)</name>
    <name type="common">Pyronema confluens</name>
    <dbReference type="NCBI Taxonomy" id="1076935"/>
    <lineage>
        <taxon>Eukaryota</taxon>
        <taxon>Fungi</taxon>
        <taxon>Dikarya</taxon>
        <taxon>Ascomycota</taxon>
        <taxon>Pezizomycotina</taxon>
        <taxon>Pezizomycetes</taxon>
        <taxon>Pezizales</taxon>
        <taxon>Pyronemataceae</taxon>
        <taxon>Pyronema</taxon>
    </lineage>
</organism>
<comment type="subunit">
    <text evidence="1">Interacts with lipid droplet proteins.</text>
</comment>
<comment type="function">
    <text evidence="4">Inclusion body (IB) resident protein that interacts strongly with lipid droplet (LD) proteins. Involved in LD-mediated IB clearing after protein folding stress, probably by enabling access to the IBs of an LD-stored soluble sterol derivative that acts as a chaperone in inclusion clearing.</text>
</comment>
<accession>U4KYF2</accession>
<proteinExistence type="predicted"/>
<evidence type="ECO:0000256" key="3">
    <source>
        <dbReference type="ARBA" id="ARBA00019539"/>
    </source>
</evidence>
<feature type="region of interest" description="Disordered" evidence="5">
    <location>
        <begin position="663"/>
        <end position="698"/>
    </location>
</feature>
<gene>
    <name evidence="6" type="ORF">PCON_06167</name>
</gene>
<dbReference type="GO" id="GO:0005741">
    <property type="term" value="C:mitochondrial outer membrane"/>
    <property type="evidence" value="ECO:0007669"/>
    <property type="project" value="TreeGrafter"/>
</dbReference>
<dbReference type="PANTHER" id="PTHR31859:SF1">
    <property type="entry name" value="TETRATRICOPEPTIDE REPEAT PROTEIN 39C"/>
    <property type="match status" value="1"/>
</dbReference>
<dbReference type="OrthoDB" id="2154985at2759"/>
<evidence type="ECO:0000313" key="7">
    <source>
        <dbReference type="Proteomes" id="UP000018144"/>
    </source>
</evidence>
<dbReference type="Pfam" id="PF10300">
    <property type="entry name" value="Iml2-TPR_39"/>
    <property type="match status" value="1"/>
</dbReference>
<name>U4KYF2_PYROM</name>
<feature type="compositionally biased region" description="Basic and acidic residues" evidence="5">
    <location>
        <begin position="663"/>
        <end position="692"/>
    </location>
</feature>
<evidence type="ECO:0000256" key="5">
    <source>
        <dbReference type="SAM" id="MobiDB-lite"/>
    </source>
</evidence>
<dbReference type="OMA" id="WNGYNRM"/>